<feature type="region of interest" description="Disordered" evidence="1">
    <location>
        <begin position="309"/>
        <end position="344"/>
    </location>
</feature>
<reference evidence="2" key="1">
    <citation type="submission" date="2021-03" db="EMBL/GenBank/DDBJ databases">
        <title>Comparative genomics and phylogenomic investigation of the class Geoglossomycetes provide insights into ecological specialization and systematics.</title>
        <authorList>
            <person name="Melie T."/>
            <person name="Pirro S."/>
            <person name="Miller A.N."/>
            <person name="Quandt A."/>
        </authorList>
    </citation>
    <scope>NUCLEOTIDE SEQUENCE</scope>
    <source>
        <strain evidence="2">CAQ_001_2017</strain>
    </source>
</reference>
<dbReference type="Proteomes" id="UP000750711">
    <property type="component" value="Unassembled WGS sequence"/>
</dbReference>
<protein>
    <submittedName>
        <fullName evidence="2">Uncharacterized protein</fullName>
    </submittedName>
</protein>
<evidence type="ECO:0000313" key="3">
    <source>
        <dbReference type="Proteomes" id="UP000750711"/>
    </source>
</evidence>
<comment type="caution">
    <text evidence="2">The sequence shown here is derived from an EMBL/GenBank/DDBJ whole genome shotgun (WGS) entry which is preliminary data.</text>
</comment>
<name>A0A9P8IEZ1_9PEZI</name>
<evidence type="ECO:0000256" key="1">
    <source>
        <dbReference type="SAM" id="MobiDB-lite"/>
    </source>
</evidence>
<proteinExistence type="predicted"/>
<feature type="compositionally biased region" description="Basic and acidic residues" evidence="1">
    <location>
        <begin position="266"/>
        <end position="287"/>
    </location>
</feature>
<evidence type="ECO:0000313" key="2">
    <source>
        <dbReference type="EMBL" id="KAH0550897.1"/>
    </source>
</evidence>
<accession>A0A9P8IEZ1</accession>
<organism evidence="2 3">
    <name type="scientific">Trichoglossum hirsutum</name>
    <dbReference type="NCBI Taxonomy" id="265104"/>
    <lineage>
        <taxon>Eukaryota</taxon>
        <taxon>Fungi</taxon>
        <taxon>Dikarya</taxon>
        <taxon>Ascomycota</taxon>
        <taxon>Pezizomycotina</taxon>
        <taxon>Geoglossomycetes</taxon>
        <taxon>Geoglossales</taxon>
        <taxon>Geoglossaceae</taxon>
        <taxon>Trichoglossum</taxon>
    </lineage>
</organism>
<keyword evidence="3" id="KW-1185">Reference proteome</keyword>
<feature type="region of interest" description="Disordered" evidence="1">
    <location>
        <begin position="249"/>
        <end position="290"/>
    </location>
</feature>
<feature type="compositionally biased region" description="Low complexity" evidence="1">
    <location>
        <begin position="322"/>
        <end position="344"/>
    </location>
</feature>
<dbReference type="AlphaFoldDB" id="A0A9P8IEZ1"/>
<dbReference type="EMBL" id="JAGHQM010002380">
    <property type="protein sequence ID" value="KAH0550897.1"/>
    <property type="molecule type" value="Genomic_DNA"/>
</dbReference>
<sequence>MAAQAVFINEARYYVGLYFLIERYSQMVYLAEPRGLKFGRYLILCFLRSLVYEFSARTKLLIERSHDWLMKPKSARGRANAVVIVLAVLYGICARLSNLSHTGCLEIPIRNLREQATKAIPHLLKFGKVAYWVMGNELKNKPPPGGFKSFTQTVLGDFVTHLHTEIHVTHEFVSPNVSLLNGTNAPFDRLLDYGGNFEDLDGLLQFILSEPTTMEMSLSPSFPESISAFLNSTEDPPYLVEKKPSPIADIHPTLLDGNGNGEEDEATPRLREDKGKGRAHDDTDNRVGDSGIFDEEFLRLQEAEDLEAALQASRTTETSHWGSTSGGPSRYSGSSGMPSQRYHY</sequence>
<gene>
    <name evidence="2" type="ORF">GP486_007740</name>
</gene>